<sequence length="143" mass="15950">MIATHPHEDHIGGLDNILNAFSVEQIIDSRDIHTSKTYTEYINAVAIEKKNGAKCFLDTDATFDLANGINFKVIELGDGYKNTNNNSVVAMLDYNNAEILFTGDLESDVEIPNLAKFTDIELFKVGHPGSRTATSQEFYTKRF</sequence>
<dbReference type="InterPro" id="IPR001279">
    <property type="entry name" value="Metallo-B-lactamas"/>
</dbReference>
<reference evidence="2 3" key="1">
    <citation type="submission" date="2017-06" db="EMBL/GenBank/DDBJ databases">
        <title>Draft genome sequence of anaerobic fermentative bacterium Anaeromicrobium sediminis DY2726D isolated from West Pacific Ocean sediments.</title>
        <authorList>
            <person name="Zeng X."/>
        </authorList>
    </citation>
    <scope>NUCLEOTIDE SEQUENCE [LARGE SCALE GENOMIC DNA]</scope>
    <source>
        <strain evidence="2 3">DY2726D</strain>
    </source>
</reference>
<dbReference type="PANTHER" id="PTHR30619">
    <property type="entry name" value="DNA INTERNALIZATION/COMPETENCE PROTEIN COMEC/REC2"/>
    <property type="match status" value="1"/>
</dbReference>
<feature type="domain" description="Metallo-beta-lactamase" evidence="1">
    <location>
        <begin position="2"/>
        <end position="136"/>
    </location>
</feature>
<proteinExistence type="predicted"/>
<gene>
    <name evidence="2" type="ORF">CCE28_00875</name>
</gene>
<dbReference type="Gene3D" id="3.60.15.10">
    <property type="entry name" value="Ribonuclease Z/Hydroxyacylglutathione hydrolase-like"/>
    <property type="match status" value="1"/>
</dbReference>
<dbReference type="AlphaFoldDB" id="A0A267MQ37"/>
<accession>A0A267MQ37</accession>
<name>A0A267MQ37_9FIRM</name>
<keyword evidence="3" id="KW-1185">Reference proteome</keyword>
<organism evidence="2 3">
    <name type="scientific">Anaeromicrobium sediminis</name>
    <dbReference type="NCBI Taxonomy" id="1478221"/>
    <lineage>
        <taxon>Bacteria</taxon>
        <taxon>Bacillati</taxon>
        <taxon>Bacillota</taxon>
        <taxon>Clostridia</taxon>
        <taxon>Peptostreptococcales</taxon>
        <taxon>Thermotaleaceae</taxon>
        <taxon>Anaeromicrobium</taxon>
    </lineage>
</organism>
<dbReference type="OrthoDB" id="9761531at2"/>
<evidence type="ECO:0000313" key="2">
    <source>
        <dbReference type="EMBL" id="PAB61015.1"/>
    </source>
</evidence>
<dbReference type="EMBL" id="NIBG01000001">
    <property type="protein sequence ID" value="PAB61015.1"/>
    <property type="molecule type" value="Genomic_DNA"/>
</dbReference>
<dbReference type="Proteomes" id="UP000216024">
    <property type="component" value="Unassembled WGS sequence"/>
</dbReference>
<comment type="caution">
    <text evidence="2">The sequence shown here is derived from an EMBL/GenBank/DDBJ whole genome shotgun (WGS) entry which is preliminary data.</text>
</comment>
<dbReference type="Pfam" id="PF00753">
    <property type="entry name" value="Lactamase_B"/>
    <property type="match status" value="1"/>
</dbReference>
<dbReference type="PANTHER" id="PTHR30619:SF7">
    <property type="entry name" value="BETA-LACTAMASE DOMAIN PROTEIN"/>
    <property type="match status" value="1"/>
</dbReference>
<dbReference type="SUPFAM" id="SSF56281">
    <property type="entry name" value="Metallo-hydrolase/oxidoreductase"/>
    <property type="match status" value="1"/>
</dbReference>
<evidence type="ECO:0000259" key="1">
    <source>
        <dbReference type="Pfam" id="PF00753"/>
    </source>
</evidence>
<protein>
    <recommendedName>
        <fullName evidence="1">Metallo-beta-lactamase domain-containing protein</fullName>
    </recommendedName>
</protein>
<evidence type="ECO:0000313" key="3">
    <source>
        <dbReference type="Proteomes" id="UP000216024"/>
    </source>
</evidence>
<dbReference type="InterPro" id="IPR052159">
    <property type="entry name" value="Competence_DNA_uptake"/>
</dbReference>
<dbReference type="InterPro" id="IPR036866">
    <property type="entry name" value="RibonucZ/Hydroxyglut_hydro"/>
</dbReference>